<feature type="transmembrane region" description="Helical" evidence="2">
    <location>
        <begin position="151"/>
        <end position="168"/>
    </location>
</feature>
<dbReference type="InterPro" id="IPR050327">
    <property type="entry name" value="Proton-linked_MCT"/>
</dbReference>
<feature type="transmembrane region" description="Helical" evidence="2">
    <location>
        <begin position="21"/>
        <end position="49"/>
    </location>
</feature>
<dbReference type="InterPro" id="IPR020846">
    <property type="entry name" value="MFS_dom"/>
</dbReference>
<keyword evidence="2" id="KW-1133">Transmembrane helix</keyword>
<dbReference type="Proteomes" id="UP001458880">
    <property type="component" value="Unassembled WGS sequence"/>
</dbReference>
<feature type="transmembrane region" description="Helical" evidence="2">
    <location>
        <begin position="415"/>
        <end position="438"/>
    </location>
</feature>
<feature type="transmembrane region" description="Helical" evidence="2">
    <location>
        <begin position="349"/>
        <end position="366"/>
    </location>
</feature>
<keyword evidence="2" id="KW-0812">Transmembrane</keyword>
<evidence type="ECO:0000313" key="4">
    <source>
        <dbReference type="EMBL" id="KAK9752902.1"/>
    </source>
</evidence>
<keyword evidence="5" id="KW-1185">Reference proteome</keyword>
<feature type="transmembrane region" description="Helical" evidence="2">
    <location>
        <begin position="61"/>
        <end position="81"/>
    </location>
</feature>
<dbReference type="PANTHER" id="PTHR11360">
    <property type="entry name" value="MONOCARBOXYLATE TRANSPORTER"/>
    <property type="match status" value="1"/>
</dbReference>
<feature type="transmembrane region" description="Helical" evidence="2">
    <location>
        <begin position="125"/>
        <end position="144"/>
    </location>
</feature>
<gene>
    <name evidence="4" type="ORF">QE152_g3897</name>
</gene>
<name>A0AAW1MYL6_POPJA</name>
<keyword evidence="2" id="KW-0472">Membrane</keyword>
<feature type="transmembrane region" description="Helical" evidence="2">
    <location>
        <begin position="260"/>
        <end position="286"/>
    </location>
</feature>
<comment type="subcellular location">
    <subcellularLocation>
        <location evidence="1">Membrane</location>
        <topology evidence="1">Multi-pass membrane protein</topology>
    </subcellularLocation>
</comment>
<reference evidence="4 5" key="1">
    <citation type="journal article" date="2024" name="BMC Genomics">
        <title>De novo assembly and annotation of Popillia japonica's genome with initial clues to its potential as an invasive pest.</title>
        <authorList>
            <person name="Cucini C."/>
            <person name="Boschi S."/>
            <person name="Funari R."/>
            <person name="Cardaioli E."/>
            <person name="Iannotti N."/>
            <person name="Marturano G."/>
            <person name="Paoli F."/>
            <person name="Bruttini M."/>
            <person name="Carapelli A."/>
            <person name="Frati F."/>
            <person name="Nardi F."/>
        </authorList>
    </citation>
    <scope>NUCLEOTIDE SEQUENCE [LARGE SCALE GENOMIC DNA]</scope>
    <source>
        <strain evidence="4">DMR45628</strain>
    </source>
</reference>
<evidence type="ECO:0000256" key="1">
    <source>
        <dbReference type="ARBA" id="ARBA00004141"/>
    </source>
</evidence>
<feature type="domain" description="Major facilitator superfamily (MFS) profile" evidence="3">
    <location>
        <begin position="27"/>
        <end position="443"/>
    </location>
</feature>
<accession>A0AAW1MYL6</accession>
<feature type="transmembrane region" description="Helical" evidence="2">
    <location>
        <begin position="327"/>
        <end position="343"/>
    </location>
</feature>
<dbReference type="AlphaFoldDB" id="A0AAW1MYL6"/>
<protein>
    <submittedName>
        <fullName evidence="4">Major Facilitator Superfamily</fullName>
    </submittedName>
</protein>
<feature type="transmembrane region" description="Helical" evidence="2">
    <location>
        <begin position="298"/>
        <end position="320"/>
    </location>
</feature>
<dbReference type="InterPro" id="IPR011701">
    <property type="entry name" value="MFS"/>
</dbReference>
<dbReference type="EMBL" id="JASPKY010000017">
    <property type="protein sequence ID" value="KAK9752902.1"/>
    <property type="molecule type" value="Genomic_DNA"/>
</dbReference>
<dbReference type="PANTHER" id="PTHR11360:SF309">
    <property type="entry name" value="MONOCARBOXYLATE TRANSPORTER 7-LIKE PROTEIN"/>
    <property type="match status" value="1"/>
</dbReference>
<feature type="transmembrane region" description="Helical" evidence="2">
    <location>
        <begin position="378"/>
        <end position="403"/>
    </location>
</feature>
<dbReference type="PROSITE" id="PS50850">
    <property type="entry name" value="MFS"/>
    <property type="match status" value="1"/>
</dbReference>
<feature type="transmembrane region" description="Helical" evidence="2">
    <location>
        <begin position="93"/>
        <end position="119"/>
    </location>
</feature>
<dbReference type="Pfam" id="PF07690">
    <property type="entry name" value="MFS_1"/>
    <property type="match status" value="1"/>
</dbReference>
<comment type="caution">
    <text evidence="4">The sequence shown here is derived from an EMBL/GenBank/DDBJ whole genome shotgun (WGS) entry which is preliminary data.</text>
</comment>
<evidence type="ECO:0000259" key="3">
    <source>
        <dbReference type="PROSITE" id="PS50850"/>
    </source>
</evidence>
<evidence type="ECO:0000313" key="5">
    <source>
        <dbReference type="Proteomes" id="UP001458880"/>
    </source>
</evidence>
<evidence type="ECO:0000256" key="2">
    <source>
        <dbReference type="SAM" id="Phobius"/>
    </source>
</evidence>
<dbReference type="GO" id="GO:0016020">
    <property type="term" value="C:membrane"/>
    <property type="evidence" value="ECO:0007669"/>
    <property type="project" value="UniProtKB-SubCell"/>
</dbReference>
<dbReference type="Gene3D" id="1.20.1250.20">
    <property type="entry name" value="MFS general substrate transporter like domains"/>
    <property type="match status" value="1"/>
</dbReference>
<dbReference type="GO" id="GO:0008028">
    <property type="term" value="F:monocarboxylic acid transmembrane transporter activity"/>
    <property type="evidence" value="ECO:0007669"/>
    <property type="project" value="TreeGrafter"/>
</dbReference>
<proteinExistence type="predicted"/>
<sequence length="445" mass="49337">MMTRSRFLAKSNQYELIPPDGGWGYVVTGAVGLAFVVGFVPISVFVTVFGPFLASLGDETSATTLITGVYSTGLFLTGLPASYLLQKYTCRRVGLYGIIIFVTGNFLTIFASSLSYMVLCYTMQGFGFGLVFPSTIASLTQYFVRKQTSMMAVIQVITGAAGIVWPSLTNKLLEEYGFRGTVAIFSAISLHGIPAVLTLQPAKRHYKQKELKEDEEKTNPENCLANTKLDNEELTDENLNIKTRKSLIESLDLRLFKDPIYLNVVFGLSMTLTSDILFLYIIPIILEGYGFNRSDVTYILTVFFAADLVGKILLGILSSIVQLQNRYVVLIATIIIIVLRTAYTLTSSLWHITILTALLGSLRCCIHNSYALVFAEKYGLRFASSFSLFMVVVGIIMLLSGLLSGYVKSLTGSDIMVVHFLTLMCIFCVVPWIIEIIIEEFSRKK</sequence>
<feature type="transmembrane region" description="Helical" evidence="2">
    <location>
        <begin position="180"/>
        <end position="199"/>
    </location>
</feature>
<dbReference type="SUPFAM" id="SSF103473">
    <property type="entry name" value="MFS general substrate transporter"/>
    <property type="match status" value="1"/>
</dbReference>
<organism evidence="4 5">
    <name type="scientific">Popillia japonica</name>
    <name type="common">Japanese beetle</name>
    <dbReference type="NCBI Taxonomy" id="7064"/>
    <lineage>
        <taxon>Eukaryota</taxon>
        <taxon>Metazoa</taxon>
        <taxon>Ecdysozoa</taxon>
        <taxon>Arthropoda</taxon>
        <taxon>Hexapoda</taxon>
        <taxon>Insecta</taxon>
        <taxon>Pterygota</taxon>
        <taxon>Neoptera</taxon>
        <taxon>Endopterygota</taxon>
        <taxon>Coleoptera</taxon>
        <taxon>Polyphaga</taxon>
        <taxon>Scarabaeiformia</taxon>
        <taxon>Scarabaeidae</taxon>
        <taxon>Rutelinae</taxon>
        <taxon>Popillia</taxon>
    </lineage>
</organism>
<dbReference type="InterPro" id="IPR036259">
    <property type="entry name" value="MFS_trans_sf"/>
</dbReference>